<dbReference type="EMBL" id="CP081135">
    <property type="protein sequence ID" value="UEL48216.1"/>
    <property type="molecule type" value="Genomic_DNA"/>
</dbReference>
<sequence>MFNSGYKKEALADLEKANKKYEKEYNLTVKDIEILHKEKVDSLRLIKSIENYFNSLSNKPKELIDTVNQIKLNYTNFEKEIRSLELESKKAEKVSGSVAGAGVAAGVGVAAFGPSTAMAVAMTFGTASTGTAISALSGAAATNAALAWLGGGALVAGGGGMGAGGTFLALAGPVGWAIGGAGVIGGGALANKKNKEIARKAENATCEVKKETTKISKVHIKVNSIKKEINDICINLKQLYERMSALNITNCRQFNSEQLANMKILINTTESLSRKINEKVS</sequence>
<feature type="coiled-coil region" evidence="1">
    <location>
        <begin position="67"/>
        <end position="94"/>
    </location>
</feature>
<keyword evidence="3" id="KW-1185">Reference proteome</keyword>
<dbReference type="Proteomes" id="UP001198983">
    <property type="component" value="Chromosome"/>
</dbReference>
<protein>
    <submittedName>
        <fullName evidence="2">Uncharacterized protein</fullName>
    </submittedName>
</protein>
<gene>
    <name evidence="2" type="ORF">JW646_01835</name>
</gene>
<evidence type="ECO:0000313" key="2">
    <source>
        <dbReference type="EMBL" id="UEL48216.1"/>
    </source>
</evidence>
<dbReference type="RefSeq" id="WP_228417410.1">
    <property type="nucleotide sequence ID" value="NZ_CP081135.1"/>
</dbReference>
<dbReference type="KEGG" id="tem:JW646_01835"/>
<proteinExistence type="predicted"/>
<reference evidence="2 3" key="1">
    <citation type="journal article" date="2023" name="Int. J. Syst. Evol. Microbiol.">
        <title>Terrisporobacter hibernicus sp. nov., isolated from bovine faeces in Northern Ireland.</title>
        <authorList>
            <person name="Mitchell M."/>
            <person name="Nguyen S.V."/>
            <person name="Connor M."/>
            <person name="Fairley D.J."/>
            <person name="Donoghue O."/>
            <person name="Marshall H."/>
            <person name="Koolman L."/>
            <person name="McMullan G."/>
            <person name="Schaffer K.E."/>
            <person name="McGrath J.W."/>
            <person name="Fanning S."/>
        </authorList>
    </citation>
    <scope>NUCLEOTIDE SEQUENCE [LARGE SCALE GENOMIC DNA]</scope>
    <source>
        <strain evidence="2 3">MCA3</strain>
    </source>
</reference>
<evidence type="ECO:0000256" key="1">
    <source>
        <dbReference type="SAM" id="Coils"/>
    </source>
</evidence>
<dbReference type="AlphaFoldDB" id="A0AAX2ZGM3"/>
<organism evidence="2 3">
    <name type="scientific">Terrisporobacter hibernicus</name>
    <dbReference type="NCBI Taxonomy" id="2813371"/>
    <lineage>
        <taxon>Bacteria</taxon>
        <taxon>Bacillati</taxon>
        <taxon>Bacillota</taxon>
        <taxon>Clostridia</taxon>
        <taxon>Peptostreptococcales</taxon>
        <taxon>Peptostreptococcaceae</taxon>
        <taxon>Terrisporobacter</taxon>
    </lineage>
</organism>
<evidence type="ECO:0000313" key="3">
    <source>
        <dbReference type="Proteomes" id="UP001198983"/>
    </source>
</evidence>
<keyword evidence="1" id="KW-0175">Coiled coil</keyword>
<accession>A0AAX2ZGM3</accession>
<name>A0AAX2ZGM3_9FIRM</name>